<proteinExistence type="predicted"/>
<accession>A0A916U6J3</accession>
<protein>
    <recommendedName>
        <fullName evidence="2">DUF4440 domain-containing protein</fullName>
    </recommendedName>
</protein>
<feature type="domain" description="DUF4440" evidence="2">
    <location>
        <begin position="47"/>
        <end position="158"/>
    </location>
</feature>
<dbReference type="Proteomes" id="UP000637423">
    <property type="component" value="Unassembled WGS sequence"/>
</dbReference>
<sequence length="169" mass="18056">MRQRPLLLIAAACFFTANLAFGSASAFAAASVADAVNSANVANLGVAAVQQLAAAQKNFDPVAMDAILAADYVEISPIGEVDARAKVLTFYGPEQKARAAQAPVQVMELDQISARTYGDSTIIVVARWPSKFTDKEGKTTERALRVVYVVCKIADKWLVSSAQYTGIRQ</sequence>
<dbReference type="InterPro" id="IPR027843">
    <property type="entry name" value="DUF4440"/>
</dbReference>
<dbReference type="SUPFAM" id="SSF54427">
    <property type="entry name" value="NTF2-like"/>
    <property type="match status" value="1"/>
</dbReference>
<dbReference type="InterPro" id="IPR032710">
    <property type="entry name" value="NTF2-like_dom_sf"/>
</dbReference>
<comment type="caution">
    <text evidence="3">The sequence shown here is derived from an EMBL/GenBank/DDBJ whole genome shotgun (WGS) entry which is preliminary data.</text>
</comment>
<name>A0A916U6J3_9BURK</name>
<dbReference type="Gene3D" id="3.10.450.50">
    <property type="match status" value="1"/>
</dbReference>
<keyword evidence="1" id="KW-0732">Signal</keyword>
<dbReference type="AlphaFoldDB" id="A0A916U6J3"/>
<evidence type="ECO:0000313" key="3">
    <source>
        <dbReference type="EMBL" id="GGC60979.1"/>
    </source>
</evidence>
<reference evidence="3" key="1">
    <citation type="journal article" date="2014" name="Int. J. Syst. Evol. Microbiol.">
        <title>Complete genome sequence of Corynebacterium casei LMG S-19264T (=DSM 44701T), isolated from a smear-ripened cheese.</title>
        <authorList>
            <consortium name="US DOE Joint Genome Institute (JGI-PGF)"/>
            <person name="Walter F."/>
            <person name="Albersmeier A."/>
            <person name="Kalinowski J."/>
            <person name="Ruckert C."/>
        </authorList>
    </citation>
    <scope>NUCLEOTIDE SEQUENCE</scope>
    <source>
        <strain evidence="3">CGMCC 1.10998</strain>
    </source>
</reference>
<feature type="signal peptide" evidence="1">
    <location>
        <begin position="1"/>
        <end position="28"/>
    </location>
</feature>
<gene>
    <name evidence="3" type="ORF">GCM10011396_04910</name>
</gene>
<reference evidence="3" key="2">
    <citation type="submission" date="2020-09" db="EMBL/GenBank/DDBJ databases">
        <authorList>
            <person name="Sun Q."/>
            <person name="Zhou Y."/>
        </authorList>
    </citation>
    <scope>NUCLEOTIDE SEQUENCE</scope>
    <source>
        <strain evidence="3">CGMCC 1.10998</strain>
    </source>
</reference>
<organism evidence="3 4">
    <name type="scientific">Undibacterium terreum</name>
    <dbReference type="NCBI Taxonomy" id="1224302"/>
    <lineage>
        <taxon>Bacteria</taxon>
        <taxon>Pseudomonadati</taxon>
        <taxon>Pseudomonadota</taxon>
        <taxon>Betaproteobacteria</taxon>
        <taxon>Burkholderiales</taxon>
        <taxon>Oxalobacteraceae</taxon>
        <taxon>Undibacterium</taxon>
    </lineage>
</organism>
<evidence type="ECO:0000259" key="2">
    <source>
        <dbReference type="Pfam" id="PF14534"/>
    </source>
</evidence>
<keyword evidence="4" id="KW-1185">Reference proteome</keyword>
<feature type="chain" id="PRO_5037318134" description="DUF4440 domain-containing protein" evidence="1">
    <location>
        <begin position="29"/>
        <end position="169"/>
    </location>
</feature>
<dbReference type="EMBL" id="BMED01000001">
    <property type="protein sequence ID" value="GGC60979.1"/>
    <property type="molecule type" value="Genomic_DNA"/>
</dbReference>
<dbReference type="RefSeq" id="WP_188564390.1">
    <property type="nucleotide sequence ID" value="NZ_BMED01000001.1"/>
</dbReference>
<dbReference type="Pfam" id="PF14534">
    <property type="entry name" value="DUF4440"/>
    <property type="match status" value="1"/>
</dbReference>
<evidence type="ECO:0000313" key="4">
    <source>
        <dbReference type="Proteomes" id="UP000637423"/>
    </source>
</evidence>
<evidence type="ECO:0000256" key="1">
    <source>
        <dbReference type="SAM" id="SignalP"/>
    </source>
</evidence>